<accession>A0A8J7J4R3</accession>
<keyword evidence="3" id="KW-1185">Reference proteome</keyword>
<dbReference type="RefSeq" id="WP_228848141.1">
    <property type="nucleotide sequence ID" value="NZ_JADCKQ010000004.1"/>
</dbReference>
<dbReference type="EMBL" id="JADCKQ010000004">
    <property type="protein sequence ID" value="MBI1493290.1"/>
    <property type="molecule type" value="Genomic_DNA"/>
</dbReference>
<evidence type="ECO:0000256" key="1">
    <source>
        <dbReference type="SAM" id="SignalP"/>
    </source>
</evidence>
<name>A0A8J7J4R3_9RHOB</name>
<feature type="signal peptide" evidence="1">
    <location>
        <begin position="1"/>
        <end position="27"/>
    </location>
</feature>
<evidence type="ECO:0000313" key="2">
    <source>
        <dbReference type="EMBL" id="MBI1493290.1"/>
    </source>
</evidence>
<evidence type="ECO:0008006" key="4">
    <source>
        <dbReference type="Google" id="ProtNLM"/>
    </source>
</evidence>
<dbReference type="AlphaFoldDB" id="A0A8J7J4R3"/>
<sequence length="185" mass="20432">MWGYRQMLAGMAVFSGFLVANTVPALAQMSPVEHAVSYLDACLETTDYAADQRDEAERSSSRYIAMSVLTSRLDTECLSTPLGYCEEGGQADPECLSAVMTEINDRAAKILSRLPEEIQGTGFAPRSYKRRLESARQGPDRTDNCEVPDAYSENYCEALESAMHLHSVRVLNRMVQSNSSENGDN</sequence>
<protein>
    <recommendedName>
        <fullName evidence="4">DUF1311 domain-containing protein</fullName>
    </recommendedName>
</protein>
<feature type="chain" id="PRO_5035239678" description="DUF1311 domain-containing protein" evidence="1">
    <location>
        <begin position="28"/>
        <end position="185"/>
    </location>
</feature>
<reference evidence="2" key="1">
    <citation type="submission" date="2020-10" db="EMBL/GenBank/DDBJ databases">
        <title>Paenihalocynthiibacter styelae gen. nov., sp. nov., isolated from stalked sea squirt Styela clava.</title>
        <authorList>
            <person name="Kim Y.-O."/>
            <person name="Yoon J.-H."/>
        </authorList>
    </citation>
    <scope>NUCLEOTIDE SEQUENCE</scope>
    <source>
        <strain evidence="2">MYP1-1</strain>
    </source>
</reference>
<dbReference type="Proteomes" id="UP000640583">
    <property type="component" value="Unassembled WGS sequence"/>
</dbReference>
<evidence type="ECO:0000313" key="3">
    <source>
        <dbReference type="Proteomes" id="UP000640583"/>
    </source>
</evidence>
<comment type="caution">
    <text evidence="2">The sequence shown here is derived from an EMBL/GenBank/DDBJ whole genome shotgun (WGS) entry which is preliminary data.</text>
</comment>
<gene>
    <name evidence="2" type="ORF">H1D41_06560</name>
</gene>
<organism evidence="2 3">
    <name type="scientific">Halocynthiibacter styelae</name>
    <dbReference type="NCBI Taxonomy" id="2761955"/>
    <lineage>
        <taxon>Bacteria</taxon>
        <taxon>Pseudomonadati</taxon>
        <taxon>Pseudomonadota</taxon>
        <taxon>Alphaproteobacteria</taxon>
        <taxon>Rhodobacterales</taxon>
        <taxon>Paracoccaceae</taxon>
        <taxon>Halocynthiibacter</taxon>
    </lineage>
</organism>
<proteinExistence type="predicted"/>
<keyword evidence="1" id="KW-0732">Signal</keyword>